<reference evidence="3 4" key="1">
    <citation type="submission" date="2016-10" db="EMBL/GenBank/DDBJ databases">
        <title>Rodentibacter gen. nov. and new species.</title>
        <authorList>
            <person name="Christensen H."/>
        </authorList>
    </citation>
    <scope>NUCLEOTIDE SEQUENCE [LARGE SCALE GENOMIC DNA]</scope>
    <source>
        <strain evidence="3 4">199137021</strain>
    </source>
</reference>
<dbReference type="SUPFAM" id="SSF53448">
    <property type="entry name" value="Nucleotide-diphospho-sugar transferases"/>
    <property type="match status" value="1"/>
</dbReference>
<dbReference type="PANTHER" id="PTHR22916">
    <property type="entry name" value="GLYCOSYLTRANSFERASE"/>
    <property type="match status" value="1"/>
</dbReference>
<dbReference type="Gene3D" id="3.90.550.10">
    <property type="entry name" value="Spore Coat Polysaccharide Biosynthesis Protein SpsA, Chain A"/>
    <property type="match status" value="1"/>
</dbReference>
<keyword evidence="1" id="KW-0328">Glycosyltransferase</keyword>
<evidence type="ECO:0000256" key="1">
    <source>
        <dbReference type="ARBA" id="ARBA00022676"/>
    </source>
</evidence>
<gene>
    <name evidence="3" type="ORF">BKG90_08955</name>
</gene>
<dbReference type="RefSeq" id="WP_077664023.1">
    <property type="nucleotide sequence ID" value="NZ_MLAB01000046.1"/>
</dbReference>
<evidence type="ECO:0000313" key="4">
    <source>
        <dbReference type="Proteomes" id="UP000188998"/>
    </source>
</evidence>
<evidence type="ECO:0000256" key="2">
    <source>
        <dbReference type="ARBA" id="ARBA00022679"/>
    </source>
</evidence>
<dbReference type="GO" id="GO:0016758">
    <property type="term" value="F:hexosyltransferase activity"/>
    <property type="evidence" value="ECO:0007669"/>
    <property type="project" value="UniProtKB-ARBA"/>
</dbReference>
<dbReference type="Pfam" id="PF00535">
    <property type="entry name" value="Glycos_transf_2"/>
    <property type="match status" value="1"/>
</dbReference>
<dbReference type="InterPro" id="IPR001173">
    <property type="entry name" value="Glyco_trans_2-like"/>
</dbReference>
<name>A0A9X8VX77_9PAST</name>
<keyword evidence="2" id="KW-0808">Transferase</keyword>
<accession>A0A9X8VX77</accession>
<dbReference type="Proteomes" id="UP000188998">
    <property type="component" value="Unassembled WGS sequence"/>
</dbReference>
<dbReference type="InterPro" id="IPR029044">
    <property type="entry name" value="Nucleotide-diphossugar_trans"/>
</dbReference>
<keyword evidence="4" id="KW-1185">Reference proteome</keyword>
<proteinExistence type="predicted"/>
<sequence>MSDNIPISFILPIYNVQDYLAEAIESILKQAVSKEIILVNDGSTDNSLAIALQYANKYSFIQVIHSQNKGVSAARNASLRLARGEYVVFLDPDDYLDDNADFQSLYELAQTYQVPVVKGTYRKRFDHQLFLCKAIFDEVTPQTGYISSLIDCFTTSLPDNWFIQIACFMIRRTVLLENQITFDTTLPFGEDTLFNVDLFSLEENVLEVGSPLVVYRSRPNSAMSQPVTETRLISQYRLIEILRSRLEKTTNPVLKSCITQVISLNCRHLAQTIEHHPNLEKYQHLITEEMKVFMQYTQLNFFSK</sequence>
<evidence type="ECO:0000313" key="3">
    <source>
        <dbReference type="EMBL" id="OOF70912.1"/>
    </source>
</evidence>
<dbReference type="EMBL" id="MLAB01000046">
    <property type="protein sequence ID" value="OOF70912.1"/>
    <property type="molecule type" value="Genomic_DNA"/>
</dbReference>
<dbReference type="AlphaFoldDB" id="A0A9X8VX77"/>
<organism evidence="3 4">
    <name type="scientific">Rodentibacter caecimuris</name>
    <dbReference type="NCBI Taxonomy" id="1796644"/>
    <lineage>
        <taxon>Bacteria</taxon>
        <taxon>Pseudomonadati</taxon>
        <taxon>Pseudomonadota</taxon>
        <taxon>Gammaproteobacteria</taxon>
        <taxon>Pasteurellales</taxon>
        <taxon>Pasteurellaceae</taxon>
        <taxon>Rodentibacter</taxon>
    </lineage>
</organism>
<protein>
    <submittedName>
        <fullName evidence="3">Uncharacterized protein</fullName>
    </submittedName>
</protein>
<comment type="caution">
    <text evidence="3">The sequence shown here is derived from an EMBL/GenBank/DDBJ whole genome shotgun (WGS) entry which is preliminary data.</text>
</comment>
<dbReference type="PANTHER" id="PTHR22916:SF51">
    <property type="entry name" value="GLYCOSYLTRANSFERASE EPSH-RELATED"/>
    <property type="match status" value="1"/>
</dbReference>
<dbReference type="CDD" id="cd00761">
    <property type="entry name" value="Glyco_tranf_GTA_type"/>
    <property type="match status" value="1"/>
</dbReference>